<dbReference type="AlphaFoldDB" id="A0A328Q8B7"/>
<comment type="similarity">
    <text evidence="5">Belongs to the SRP19 family.</text>
</comment>
<dbReference type="InterPro" id="IPR022938">
    <property type="entry name" value="SRP19_arc-type"/>
</dbReference>
<dbReference type="Gene3D" id="3.30.56.30">
    <property type="entry name" value="Signal recognition particle, SRP19-like subunit"/>
    <property type="match status" value="1"/>
</dbReference>
<keyword evidence="2 5" id="KW-0963">Cytoplasm</keyword>
<dbReference type="GO" id="GO:0008312">
    <property type="term" value="F:7S RNA binding"/>
    <property type="evidence" value="ECO:0007669"/>
    <property type="project" value="UniProtKB-UniRule"/>
</dbReference>
<keyword evidence="3 5" id="KW-0733">Signal recognition particle</keyword>
<organism evidence="6 7">
    <name type="scientific">Methanosphaera stadtmanae</name>
    <dbReference type="NCBI Taxonomy" id="2317"/>
    <lineage>
        <taxon>Archaea</taxon>
        <taxon>Methanobacteriati</taxon>
        <taxon>Methanobacteriota</taxon>
        <taxon>Methanomada group</taxon>
        <taxon>Methanobacteria</taxon>
        <taxon>Methanobacteriales</taxon>
        <taxon>Methanobacteriaceae</taxon>
        <taxon>Methanosphaera</taxon>
    </lineage>
</organism>
<evidence type="ECO:0000256" key="4">
    <source>
        <dbReference type="ARBA" id="ARBA00023274"/>
    </source>
</evidence>
<evidence type="ECO:0000256" key="5">
    <source>
        <dbReference type="HAMAP-Rule" id="MF_00305"/>
    </source>
</evidence>
<name>A0A328Q8B7_9EURY</name>
<dbReference type="EMBL" id="NGJK01000077">
    <property type="protein sequence ID" value="RAP02768.1"/>
    <property type="molecule type" value="Genomic_DNA"/>
</dbReference>
<dbReference type="Pfam" id="PF01922">
    <property type="entry name" value="SRP19"/>
    <property type="match status" value="1"/>
</dbReference>
<dbReference type="PANTHER" id="PTHR17453">
    <property type="entry name" value="SIGNAL RECOGNITION PARTICLE 19 KD PROTEIN"/>
    <property type="match status" value="1"/>
</dbReference>
<dbReference type="SUPFAM" id="SSF69695">
    <property type="entry name" value="SRP19"/>
    <property type="match status" value="1"/>
</dbReference>
<dbReference type="InterPro" id="IPR002778">
    <property type="entry name" value="Signal_recog_particle_SRP19"/>
</dbReference>
<dbReference type="HAMAP" id="MF_00305">
    <property type="entry name" value="SRP19"/>
    <property type="match status" value="1"/>
</dbReference>
<evidence type="ECO:0000256" key="3">
    <source>
        <dbReference type="ARBA" id="ARBA00023135"/>
    </source>
</evidence>
<evidence type="ECO:0000313" key="6">
    <source>
        <dbReference type="EMBL" id="RAP02768.1"/>
    </source>
</evidence>
<dbReference type="GeneID" id="3855247"/>
<gene>
    <name evidence="5" type="primary">srp19</name>
    <name evidence="6" type="ORF">CA615_05925</name>
</gene>
<evidence type="ECO:0000256" key="1">
    <source>
        <dbReference type="ARBA" id="ARBA00004496"/>
    </source>
</evidence>
<evidence type="ECO:0000256" key="2">
    <source>
        <dbReference type="ARBA" id="ARBA00022490"/>
    </source>
</evidence>
<keyword evidence="4 5" id="KW-0687">Ribonucleoprotein</keyword>
<dbReference type="RefSeq" id="WP_011406770.1">
    <property type="nucleotide sequence ID" value="NZ_CATZNA010000056.1"/>
</dbReference>
<dbReference type="Proteomes" id="UP000248557">
    <property type="component" value="Unassembled WGS sequence"/>
</dbReference>
<protein>
    <recommendedName>
        <fullName evidence="5">Signal recognition particle 19 kDa protein</fullName>
        <shortName evidence="5">SRP19</shortName>
    </recommendedName>
</protein>
<comment type="subcellular location">
    <subcellularLocation>
        <location evidence="1 5">Cytoplasm</location>
    </subcellularLocation>
</comment>
<dbReference type="PANTHER" id="PTHR17453:SF0">
    <property type="entry name" value="SIGNAL RECOGNITION PARTICLE 19 KDA PROTEIN"/>
    <property type="match status" value="1"/>
</dbReference>
<comment type="subunit">
    <text evidence="5">Part of the signal recognition particle protein translocation system, which is composed of SRP and FtsY. Archaeal SRP consists of a 7S RNA molecule of 300 nucleotides and two protein subunits: SRP54 and SRP19.</text>
</comment>
<comment type="caution">
    <text evidence="6">The sequence shown here is derived from an EMBL/GenBank/DDBJ whole genome shotgun (WGS) entry which is preliminary data.</text>
</comment>
<evidence type="ECO:0000313" key="7">
    <source>
        <dbReference type="Proteomes" id="UP000248557"/>
    </source>
</evidence>
<keyword evidence="5" id="KW-0694">RNA-binding</keyword>
<dbReference type="InterPro" id="IPR036521">
    <property type="entry name" value="SRP19-like_sf"/>
</dbReference>
<dbReference type="OMA" id="IWPAYID"/>
<comment type="function">
    <text evidence="5">Involved in targeting and insertion of nascent membrane proteins into the cytoplasmic membrane. Binds directly to 7S RNA and mediates binding of the 54 kDa subunit of the SRP.</text>
</comment>
<dbReference type="GO" id="GO:0048500">
    <property type="term" value="C:signal recognition particle"/>
    <property type="evidence" value="ECO:0007669"/>
    <property type="project" value="UniProtKB-UniRule"/>
</dbReference>
<sequence>MKTIIWPTYINSEHSRGEGRKLSLEESVEEPKIREISQSLKKLKIQYVVEHNKSYPGSWWEKSGRVVVEQEDMTKLELLRAIAKNIKNSRNN</sequence>
<accession>A0A328Q8B7</accession>
<dbReference type="GO" id="GO:0006617">
    <property type="term" value="P:SRP-dependent cotranslational protein targeting to membrane, signal sequence recognition"/>
    <property type="evidence" value="ECO:0007669"/>
    <property type="project" value="TreeGrafter"/>
</dbReference>
<proteinExistence type="inferred from homology"/>
<dbReference type="SMR" id="A0A328Q8B7"/>
<reference evidence="6 7" key="1">
    <citation type="submission" date="2017-05" db="EMBL/GenBank/DDBJ databases">
        <title>Host range expansion of the Methanosphaera genus to humans and monogastric animals involves recent and extensive reduction in genome content.</title>
        <authorList>
            <person name="Hoedt E.C."/>
            <person name="Volmer J.G."/>
            <person name="Parks D.H."/>
            <person name="Rosewarne C.P."/>
            <person name="Denman S.E."/>
            <person name="Mcsweeney C.S."/>
            <person name="O Cuiv P."/>
            <person name="Hugenholtz P."/>
            <person name="Tyson G.W."/>
            <person name="Morrison M."/>
        </authorList>
    </citation>
    <scope>NUCLEOTIDE SEQUENCE [LARGE SCALE GENOMIC DNA]</scope>
    <source>
        <strain evidence="6 7">PA5</strain>
    </source>
</reference>